<evidence type="ECO:0000259" key="8">
    <source>
        <dbReference type="PROSITE" id="PS50113"/>
    </source>
</evidence>
<dbReference type="SMART" id="SM00086">
    <property type="entry name" value="PAC"/>
    <property type="match status" value="2"/>
</dbReference>
<feature type="domain" description="PAS" evidence="7">
    <location>
        <begin position="129"/>
        <end position="202"/>
    </location>
</feature>
<dbReference type="CDD" id="cd16936">
    <property type="entry name" value="HATPase_RsbW-like"/>
    <property type="match status" value="1"/>
</dbReference>
<evidence type="ECO:0000256" key="1">
    <source>
        <dbReference type="ARBA" id="ARBA00000085"/>
    </source>
</evidence>
<dbReference type="SUPFAM" id="SSF55785">
    <property type="entry name" value="PYP-like sensor domain (PAS domain)"/>
    <property type="match status" value="2"/>
</dbReference>
<evidence type="ECO:0000259" key="6">
    <source>
        <dbReference type="PROSITE" id="PS50109"/>
    </source>
</evidence>
<keyword evidence="3" id="KW-0597">Phosphoprotein</keyword>
<protein>
    <recommendedName>
        <fullName evidence="2">histidine kinase</fullName>
        <ecNumber evidence="2">2.7.13.3</ecNumber>
    </recommendedName>
</protein>
<evidence type="ECO:0000259" key="7">
    <source>
        <dbReference type="PROSITE" id="PS50112"/>
    </source>
</evidence>
<dbReference type="SMART" id="SM00387">
    <property type="entry name" value="HATPase_c"/>
    <property type="match status" value="1"/>
</dbReference>
<dbReference type="InterPro" id="IPR000700">
    <property type="entry name" value="PAS-assoc_C"/>
</dbReference>
<dbReference type="AlphaFoldDB" id="A0AAW4PPJ1"/>
<keyword evidence="10" id="KW-1185">Reference proteome</keyword>
<reference evidence="9 10" key="1">
    <citation type="submission" date="2021-06" db="EMBL/GenBank/DDBJ databases">
        <title>Halomicroarcula sp. a new haloarchaeum isolated from saline soil.</title>
        <authorList>
            <person name="Duran-Viseras A."/>
            <person name="Sanchez-Porro C."/>
            <person name="Ventosa A."/>
        </authorList>
    </citation>
    <scope>NUCLEOTIDE SEQUENCE [LARGE SCALE GENOMIC DNA]</scope>
    <source>
        <strain evidence="9 10">F13</strain>
    </source>
</reference>
<keyword evidence="4" id="KW-0808">Transferase</keyword>
<comment type="caution">
    <text evidence="9">The sequence shown here is derived from an EMBL/GenBank/DDBJ whole genome shotgun (WGS) entry which is preliminary data.</text>
</comment>
<dbReference type="PROSITE" id="PS50109">
    <property type="entry name" value="HIS_KIN"/>
    <property type="match status" value="1"/>
</dbReference>
<comment type="catalytic activity">
    <reaction evidence="1">
        <text>ATP + protein L-histidine = ADP + protein N-phospho-L-histidine.</text>
        <dbReference type="EC" id="2.7.13.3"/>
    </reaction>
</comment>
<dbReference type="NCBIfam" id="TIGR00229">
    <property type="entry name" value="sensory_box"/>
    <property type="match status" value="2"/>
</dbReference>
<feature type="domain" description="PAC" evidence="8">
    <location>
        <begin position="204"/>
        <end position="255"/>
    </location>
</feature>
<dbReference type="Pfam" id="PF02518">
    <property type="entry name" value="HATPase_c"/>
    <property type="match status" value="1"/>
</dbReference>
<keyword evidence="5" id="KW-0418">Kinase</keyword>
<dbReference type="EC" id="2.7.13.3" evidence="2"/>
<evidence type="ECO:0000256" key="4">
    <source>
        <dbReference type="ARBA" id="ARBA00022679"/>
    </source>
</evidence>
<dbReference type="InterPro" id="IPR005467">
    <property type="entry name" value="His_kinase_dom"/>
</dbReference>
<accession>A0AAW4PPJ1</accession>
<dbReference type="InterPro" id="IPR003594">
    <property type="entry name" value="HATPase_dom"/>
</dbReference>
<feature type="domain" description="PAS" evidence="7">
    <location>
        <begin position="3"/>
        <end position="73"/>
    </location>
</feature>
<evidence type="ECO:0000256" key="2">
    <source>
        <dbReference type="ARBA" id="ARBA00012438"/>
    </source>
</evidence>
<sequence>MGFAEELSLLLDHTRDKIVVVDADGEYQFVNDAAERILGYEPDTLVGTNAFDYIHPDDLDTVSATFERVVGADSEQSDTVTYRHATSDDSWIWLESRFSNHTDAALGGYVVTSRDVTPRIEARREREQTEAHLLELARTVNDVLWLFDGDWEELLFVNGAYEEIYGTSPEALREDPQTFLDAIHPEDVPDVKAAMARLSAGEPAEIEYRVNPGRDYSVWVWVRGNPVVEDGEVVRIAGFTRDVTDRRRRERHLVVMENVLRHNLRNDMTTLLGNLDVIADETGDAVGPRIETIERVVTDLLDSADKQREIISLLTDAGVPQAFDLVAAVDEVLRDVRAASPETVIDTSVPDRADVVALPRIRLAVEELLENAVEHSESGDPHVSLAIRTHDEWVELCVRDGYPPIPDEEVEVLTGDREMDDIYHTTGLGLWLVYWVVDLSGGSIEFSDEEGAGNTVTVLLPRADA</sequence>
<evidence type="ECO:0000313" key="9">
    <source>
        <dbReference type="EMBL" id="MBX0322302.1"/>
    </source>
</evidence>
<dbReference type="Gene3D" id="3.30.450.20">
    <property type="entry name" value="PAS domain"/>
    <property type="match status" value="2"/>
</dbReference>
<proteinExistence type="predicted"/>
<dbReference type="InterPro" id="IPR036890">
    <property type="entry name" value="HATPase_C_sf"/>
</dbReference>
<dbReference type="InterPro" id="IPR001610">
    <property type="entry name" value="PAC"/>
</dbReference>
<evidence type="ECO:0000256" key="5">
    <source>
        <dbReference type="ARBA" id="ARBA00022777"/>
    </source>
</evidence>
<dbReference type="SUPFAM" id="SSF55874">
    <property type="entry name" value="ATPase domain of HSP90 chaperone/DNA topoisomerase II/histidine kinase"/>
    <property type="match status" value="1"/>
</dbReference>
<evidence type="ECO:0000256" key="3">
    <source>
        <dbReference type="ARBA" id="ARBA00022553"/>
    </source>
</evidence>
<name>A0AAW4PPJ1_9EURY</name>
<dbReference type="PANTHER" id="PTHR43304">
    <property type="entry name" value="PHYTOCHROME-LIKE PROTEIN CPH1"/>
    <property type="match status" value="1"/>
</dbReference>
<dbReference type="GO" id="GO:0004673">
    <property type="term" value="F:protein histidine kinase activity"/>
    <property type="evidence" value="ECO:0007669"/>
    <property type="project" value="UniProtKB-EC"/>
</dbReference>
<dbReference type="InterPro" id="IPR035965">
    <property type="entry name" value="PAS-like_dom_sf"/>
</dbReference>
<dbReference type="Proteomes" id="UP001430377">
    <property type="component" value="Unassembled WGS sequence"/>
</dbReference>
<dbReference type="InterPro" id="IPR000014">
    <property type="entry name" value="PAS"/>
</dbReference>
<dbReference type="Pfam" id="PF08447">
    <property type="entry name" value="PAS_3"/>
    <property type="match status" value="2"/>
</dbReference>
<gene>
    <name evidence="9" type="ORF">EGH21_04550</name>
</gene>
<dbReference type="CDD" id="cd00130">
    <property type="entry name" value="PAS"/>
    <property type="match status" value="2"/>
</dbReference>
<dbReference type="EMBL" id="RKLR01000001">
    <property type="protein sequence ID" value="MBX0322302.1"/>
    <property type="molecule type" value="Genomic_DNA"/>
</dbReference>
<dbReference type="PROSITE" id="PS50112">
    <property type="entry name" value="PAS"/>
    <property type="match status" value="2"/>
</dbReference>
<dbReference type="RefSeq" id="WP_220617265.1">
    <property type="nucleotide sequence ID" value="NZ_RKLR01000001.1"/>
</dbReference>
<organism evidence="9 10">
    <name type="scientific">Haloarcula rubra</name>
    <dbReference type="NCBI Taxonomy" id="2487747"/>
    <lineage>
        <taxon>Archaea</taxon>
        <taxon>Methanobacteriati</taxon>
        <taxon>Methanobacteriota</taxon>
        <taxon>Stenosarchaea group</taxon>
        <taxon>Halobacteria</taxon>
        <taxon>Halobacteriales</taxon>
        <taxon>Haloarculaceae</taxon>
        <taxon>Haloarcula</taxon>
    </lineage>
</organism>
<feature type="domain" description="Histidine kinase" evidence="6">
    <location>
        <begin position="259"/>
        <end position="464"/>
    </location>
</feature>
<dbReference type="SMART" id="SM00091">
    <property type="entry name" value="PAS"/>
    <property type="match status" value="2"/>
</dbReference>
<evidence type="ECO:0000313" key="10">
    <source>
        <dbReference type="Proteomes" id="UP001430377"/>
    </source>
</evidence>
<dbReference type="InterPro" id="IPR052162">
    <property type="entry name" value="Sensor_kinase/Photoreceptor"/>
</dbReference>
<dbReference type="PANTHER" id="PTHR43304:SF1">
    <property type="entry name" value="PAC DOMAIN-CONTAINING PROTEIN"/>
    <property type="match status" value="1"/>
</dbReference>
<dbReference type="PROSITE" id="PS50113">
    <property type="entry name" value="PAC"/>
    <property type="match status" value="1"/>
</dbReference>
<dbReference type="Gene3D" id="3.30.565.10">
    <property type="entry name" value="Histidine kinase-like ATPase, C-terminal domain"/>
    <property type="match status" value="1"/>
</dbReference>
<dbReference type="InterPro" id="IPR013655">
    <property type="entry name" value="PAS_fold_3"/>
</dbReference>